<comment type="similarity">
    <text evidence="2">Belongs to the CpxP/Spy family.</text>
</comment>
<organism evidence="5 6">
    <name type="scientific">Xenorhabdus poinarii G6</name>
    <dbReference type="NCBI Taxonomy" id="1354304"/>
    <lineage>
        <taxon>Bacteria</taxon>
        <taxon>Pseudomonadati</taxon>
        <taxon>Pseudomonadota</taxon>
        <taxon>Gammaproteobacteria</taxon>
        <taxon>Enterobacterales</taxon>
        <taxon>Morganellaceae</taxon>
        <taxon>Xenorhabdus</taxon>
    </lineage>
</organism>
<reference evidence="5 6" key="1">
    <citation type="submission" date="2013-07" db="EMBL/GenBank/DDBJ databases">
        <authorList>
            <person name="Genoscope - CEA"/>
        </authorList>
    </citation>
    <scope>NUCLEOTIDE SEQUENCE [LARGE SCALE GENOMIC DNA]</scope>
    <source>
        <strain evidence="5 6">G6</strain>
    </source>
</reference>
<dbReference type="InterPro" id="IPR052211">
    <property type="entry name" value="Cpx_auxiliary_protein"/>
</dbReference>
<evidence type="ECO:0000313" key="6">
    <source>
        <dbReference type="Proteomes" id="UP000032735"/>
    </source>
</evidence>
<evidence type="ECO:0000256" key="2">
    <source>
        <dbReference type="ARBA" id="ARBA00008441"/>
    </source>
</evidence>
<dbReference type="Gene3D" id="1.20.120.1490">
    <property type="match status" value="1"/>
</dbReference>
<protein>
    <submittedName>
        <fullName evidence="5">CpxP</fullName>
    </submittedName>
</protein>
<name>A0A068R8M1_9GAMM</name>
<dbReference type="InterPro" id="IPR012899">
    <property type="entry name" value="LTXXQ"/>
</dbReference>
<dbReference type="Proteomes" id="UP000032735">
    <property type="component" value="Chromosome"/>
</dbReference>
<dbReference type="GO" id="GO:0051082">
    <property type="term" value="F:unfolded protein binding"/>
    <property type="evidence" value="ECO:0007669"/>
    <property type="project" value="TreeGrafter"/>
</dbReference>
<comment type="subcellular location">
    <subcellularLocation>
        <location evidence="1">Periplasm</location>
    </subcellularLocation>
</comment>
<accession>A0A068R8M1</accession>
<dbReference type="HOGENOM" id="CLU_124352_2_0_6"/>
<proteinExistence type="inferred from homology"/>
<evidence type="ECO:0000256" key="3">
    <source>
        <dbReference type="ARBA" id="ARBA00022729"/>
    </source>
</evidence>
<dbReference type="Pfam" id="PF07813">
    <property type="entry name" value="LTXXQ"/>
    <property type="match status" value="1"/>
</dbReference>
<dbReference type="AlphaFoldDB" id="A0A068R8M1"/>
<dbReference type="STRING" id="1354304.XPG1_3599"/>
<dbReference type="GO" id="GO:0030288">
    <property type="term" value="C:outer membrane-bounded periplasmic space"/>
    <property type="evidence" value="ECO:0007669"/>
    <property type="project" value="TreeGrafter"/>
</dbReference>
<gene>
    <name evidence="5" type="primary">cpxP</name>
    <name evidence="5" type="ORF">XPG1_3599</name>
</gene>
<evidence type="ECO:0000256" key="1">
    <source>
        <dbReference type="ARBA" id="ARBA00004418"/>
    </source>
</evidence>
<evidence type="ECO:0000256" key="4">
    <source>
        <dbReference type="ARBA" id="ARBA00022764"/>
    </source>
</evidence>
<dbReference type="OrthoDB" id="6505017at2"/>
<evidence type="ECO:0000313" key="5">
    <source>
        <dbReference type="EMBL" id="CDG23226.1"/>
    </source>
</evidence>
<dbReference type="PIRSF" id="PIRSF034445">
    <property type="entry name" value="CpxP_Spy"/>
    <property type="match status" value="1"/>
</dbReference>
<dbReference type="PANTHER" id="PTHR38102:SF1">
    <property type="entry name" value="PERIPLASMIC CHAPERONE SPY"/>
    <property type="match status" value="1"/>
</dbReference>
<dbReference type="CDD" id="cd09916">
    <property type="entry name" value="CpxP_like"/>
    <property type="match status" value="1"/>
</dbReference>
<dbReference type="KEGG" id="xpo:XPG1_3599"/>
<dbReference type="PANTHER" id="PTHR38102">
    <property type="entry name" value="PERIPLASMIC CHAPERONE SPY"/>
    <property type="match status" value="1"/>
</dbReference>
<sequence length="164" mass="18810">MRNIAILAVASMFVLETTETLANTADADHVPEAHSSPSCMQGDYKRNFSYYRGNQYNYSYIFGGIVLTEQQREQILRLAREQGGYEQPLADMQDAHFKLDDLLTEEDFDETEVRSLLEKIAEKHVLLGIEVARFNNQVYQLLTAEQKALLKKRKTSKCLTQNVN</sequence>
<dbReference type="EMBL" id="FO704551">
    <property type="protein sequence ID" value="CDG23226.1"/>
    <property type="molecule type" value="Genomic_DNA"/>
</dbReference>
<dbReference type="RefSeq" id="WP_045960189.1">
    <property type="nucleotide sequence ID" value="NZ_FO704551.1"/>
</dbReference>
<keyword evidence="4" id="KW-0574">Periplasm</keyword>
<keyword evidence="3" id="KW-0732">Signal</keyword>
<keyword evidence="6" id="KW-1185">Reference proteome</keyword>